<feature type="region of interest" description="Disordered" evidence="5">
    <location>
        <begin position="275"/>
        <end position="334"/>
    </location>
</feature>
<dbReference type="EMBL" id="MU853824">
    <property type="protein sequence ID" value="KAK3938704.1"/>
    <property type="molecule type" value="Genomic_DNA"/>
</dbReference>
<proteinExistence type="inferred from homology"/>
<feature type="region of interest" description="Disordered" evidence="5">
    <location>
        <begin position="164"/>
        <end position="209"/>
    </location>
</feature>
<evidence type="ECO:0000256" key="1">
    <source>
        <dbReference type="ARBA" id="ARBA00006924"/>
    </source>
</evidence>
<comment type="similarity">
    <text evidence="1">Belongs to the sirtuin family. Class I subfamily.</text>
</comment>
<feature type="region of interest" description="Disordered" evidence="5">
    <location>
        <begin position="712"/>
        <end position="819"/>
    </location>
</feature>
<feature type="region of interest" description="Disordered" evidence="5">
    <location>
        <begin position="66"/>
        <end position="99"/>
    </location>
</feature>
<feature type="compositionally biased region" description="Basic and acidic residues" evidence="5">
    <location>
        <begin position="712"/>
        <end position="745"/>
    </location>
</feature>
<feature type="compositionally biased region" description="Low complexity" evidence="5">
    <location>
        <begin position="294"/>
        <end position="326"/>
    </location>
</feature>
<sequence>MPTTHVEPSSDSLLQDIANSLGKARKVVVITGAGISTNSGIPDFRSENGLYSLIQAQFDAVAKQATSSDSDADVSDAFLDGADERPAKRRRLSRDETSHACKKARQYVPGTRETSREDIVQETIHVAEELVPVEDTIHVADPDETLAETDELEVAVEDTIVPTSHVDAKDTDTRPASRQDVAVQDVERVEHAPGPPGKQPHTERARTPCEPDTGCIAVETGALPSPRLSSEWMQLSRDDDTAEDVKLELPVHPTSVPPRLTLQLQSEFHWSRPDTICSSPLSSPPPIAFDPYEDSSSSSSSQDGMSSRSQSEEPSSTSTPLLTSQSCYGSTSGRTTLPNLKGKDLFDAQIWGCPTKTSVFYTFATTLRQKAREAEPTSSHQFMSVLRDSRKLVRCYTQNIDRLEERVGLSTSLTLGAGSRYRFSARAGRSSGMGRASLKEAESSGLEQSQEGSQQDPSQRSDEDSAESQAQSREGKDEDQPPPQQNTDTRGDPKEEIDGTTEEGQSASGAVPNNAAASTPSGTATAAVPSGPNRGVECVLLHGSLAELRCFVCGRTCPWDEDSRETDTLAGRQPACPHCAGATAAREGRGKRALGVGKLRPDIVLYGEEHPHAHLISPIVQHDLSLGPDMLLILGTSMRVHGLKVLIREFAKAVHDRGGKVVFVNFTKPPESVWADIIDFWVQWDCDAWVGDLQQRKPALWTPPGTAIVGDEKGKLVKASRKDSRGDVGKCRDSDKAVSLKRRESGGQPSKPRREDSGLVGETTKDSETAQTPSEIAQPEQKPSPPKSAKPARKPPNVPREPKLNPNAKRPASIRDHKLNGAYLVWKIMGDLRRITDTDGSGAQSAESSPAADKGRPKTRRTRKSAPAAIAFQGAGPVERRKPRRTRANRLGNNNKVEERDGEETEEDEAPQTPSAGLDPSLLEAGNAASAMVDPESSISAAVKSRKRKQTVTWKMIRGVEVKVPLHHGDGGGDPLSYLADIAAASSRSTSPTMRRSLPKPRNTRKSLPATLLLHEGGVHEGVATPKIAPLALADEPQPAFYETDRLIAQLTGQSLLLEDDRKDVVAKELRHDERVFRPMTPPVQLAPLKTGQQVQRKREAEKLQPLEPKVASPGPLTELLSPDVGSPVAGVGFRRFSSNPFFFADPLAGYFGFSPWRDQQYKQRGGGHGVREQQEGSTGDDAGAVGPDEQLRKEQEAAMMLSMLRGG</sequence>
<evidence type="ECO:0000256" key="3">
    <source>
        <dbReference type="ARBA" id="ARBA00023027"/>
    </source>
</evidence>
<dbReference type="AlphaFoldDB" id="A0AAN6S318"/>
<dbReference type="PROSITE" id="PS50305">
    <property type="entry name" value="SIRTUIN"/>
    <property type="match status" value="1"/>
</dbReference>
<evidence type="ECO:0000259" key="6">
    <source>
        <dbReference type="PROSITE" id="PS50305"/>
    </source>
</evidence>
<dbReference type="PANTHER" id="PTHR11085:SF8">
    <property type="entry name" value="NAD-DEPENDENT HISTONE DEACETYLASE HST3"/>
    <property type="match status" value="1"/>
</dbReference>
<comment type="caution">
    <text evidence="7">The sequence shown here is derived from an EMBL/GenBank/DDBJ whole genome shotgun (WGS) entry which is preliminary data.</text>
</comment>
<dbReference type="GO" id="GO:0005634">
    <property type="term" value="C:nucleus"/>
    <property type="evidence" value="ECO:0007669"/>
    <property type="project" value="TreeGrafter"/>
</dbReference>
<keyword evidence="8" id="KW-1185">Reference proteome</keyword>
<accession>A0AAN6S318</accession>
<dbReference type="InterPro" id="IPR029035">
    <property type="entry name" value="DHS-like_NAD/FAD-binding_dom"/>
</dbReference>
<feature type="region of interest" description="Disordered" evidence="5">
    <location>
        <begin position="835"/>
        <end position="950"/>
    </location>
</feature>
<feature type="compositionally biased region" description="Acidic residues" evidence="5">
    <location>
        <begin position="900"/>
        <end position="910"/>
    </location>
</feature>
<organism evidence="7 8">
    <name type="scientific">Diplogelasinospora grovesii</name>
    <dbReference type="NCBI Taxonomy" id="303347"/>
    <lineage>
        <taxon>Eukaryota</taxon>
        <taxon>Fungi</taxon>
        <taxon>Dikarya</taxon>
        <taxon>Ascomycota</taxon>
        <taxon>Pezizomycotina</taxon>
        <taxon>Sordariomycetes</taxon>
        <taxon>Sordariomycetidae</taxon>
        <taxon>Sordariales</taxon>
        <taxon>Diplogelasinosporaceae</taxon>
        <taxon>Diplogelasinospora</taxon>
    </lineage>
</organism>
<dbReference type="SUPFAM" id="SSF52467">
    <property type="entry name" value="DHS-like NAD/FAD-binding domain"/>
    <property type="match status" value="1"/>
</dbReference>
<feature type="compositionally biased region" description="Polar residues" evidence="5">
    <location>
        <begin position="838"/>
        <end position="848"/>
    </location>
</feature>
<dbReference type="Proteomes" id="UP001303473">
    <property type="component" value="Unassembled WGS sequence"/>
</dbReference>
<feature type="compositionally biased region" description="Pro residues" evidence="5">
    <location>
        <begin position="782"/>
        <end position="799"/>
    </location>
</feature>
<feature type="compositionally biased region" description="Basic and acidic residues" evidence="5">
    <location>
        <begin position="200"/>
        <end position="209"/>
    </location>
</feature>
<dbReference type="Pfam" id="PF02146">
    <property type="entry name" value="SIR2"/>
    <property type="match status" value="3"/>
</dbReference>
<feature type="region of interest" description="Disordered" evidence="5">
    <location>
        <begin position="1162"/>
        <end position="1192"/>
    </location>
</feature>
<dbReference type="InterPro" id="IPR026590">
    <property type="entry name" value="Ssirtuin_cat_dom"/>
</dbReference>
<keyword evidence="2" id="KW-0808">Transferase</keyword>
<evidence type="ECO:0000256" key="2">
    <source>
        <dbReference type="ARBA" id="ARBA00022679"/>
    </source>
</evidence>
<dbReference type="InterPro" id="IPR050134">
    <property type="entry name" value="NAD-dep_sirtuin_deacylases"/>
</dbReference>
<comment type="caution">
    <text evidence="4">Lacks conserved residue(s) required for the propagation of feature annotation.</text>
</comment>
<name>A0AAN6S318_9PEZI</name>
<feature type="compositionally biased region" description="Basic and acidic residues" evidence="5">
    <location>
        <begin position="752"/>
        <end position="768"/>
    </location>
</feature>
<dbReference type="GO" id="GO:0017136">
    <property type="term" value="F:histone deacetylase activity, NAD-dependent"/>
    <property type="evidence" value="ECO:0007669"/>
    <property type="project" value="TreeGrafter"/>
</dbReference>
<keyword evidence="3" id="KW-0520">NAD</keyword>
<evidence type="ECO:0000313" key="8">
    <source>
        <dbReference type="Proteomes" id="UP001303473"/>
    </source>
</evidence>
<protein>
    <submittedName>
        <fullName evidence="7">NAD-dependent histone deacetylase HST3</fullName>
    </submittedName>
</protein>
<gene>
    <name evidence="7" type="ORF">QBC46DRAFT_460108</name>
</gene>
<dbReference type="InterPro" id="IPR003000">
    <property type="entry name" value="Sirtuin"/>
</dbReference>
<dbReference type="GO" id="GO:0070403">
    <property type="term" value="F:NAD+ binding"/>
    <property type="evidence" value="ECO:0007669"/>
    <property type="project" value="InterPro"/>
</dbReference>
<feature type="domain" description="Deacetylase sirtuin-type" evidence="6">
    <location>
        <begin position="7"/>
        <end position="712"/>
    </location>
</feature>
<feature type="compositionally biased region" description="Low complexity" evidence="5">
    <location>
        <begin position="515"/>
        <end position="530"/>
    </location>
</feature>
<reference evidence="8" key="1">
    <citation type="journal article" date="2023" name="Mol. Phylogenet. Evol.">
        <title>Genome-scale phylogeny and comparative genomics of the fungal order Sordariales.</title>
        <authorList>
            <person name="Hensen N."/>
            <person name="Bonometti L."/>
            <person name="Westerberg I."/>
            <person name="Brannstrom I.O."/>
            <person name="Guillou S."/>
            <person name="Cros-Aarteil S."/>
            <person name="Calhoun S."/>
            <person name="Haridas S."/>
            <person name="Kuo A."/>
            <person name="Mondo S."/>
            <person name="Pangilinan J."/>
            <person name="Riley R."/>
            <person name="LaButti K."/>
            <person name="Andreopoulos B."/>
            <person name="Lipzen A."/>
            <person name="Chen C."/>
            <person name="Yan M."/>
            <person name="Daum C."/>
            <person name="Ng V."/>
            <person name="Clum A."/>
            <person name="Steindorff A."/>
            <person name="Ohm R.A."/>
            <person name="Martin F."/>
            <person name="Silar P."/>
            <person name="Natvig D.O."/>
            <person name="Lalanne C."/>
            <person name="Gautier V."/>
            <person name="Ament-Velasquez S.L."/>
            <person name="Kruys A."/>
            <person name="Hutchinson M.I."/>
            <person name="Powell A.J."/>
            <person name="Barry K."/>
            <person name="Miller A.N."/>
            <person name="Grigoriev I.V."/>
            <person name="Debuchy R."/>
            <person name="Gladieux P."/>
            <person name="Hiltunen Thoren M."/>
            <person name="Johannesson H."/>
        </authorList>
    </citation>
    <scope>NUCLEOTIDE SEQUENCE [LARGE SCALE GENOMIC DNA]</scope>
    <source>
        <strain evidence="8">CBS 340.73</strain>
    </source>
</reference>
<dbReference type="PANTHER" id="PTHR11085">
    <property type="entry name" value="NAD-DEPENDENT PROTEIN DEACYLASE SIRTUIN-5, MITOCHONDRIAL-RELATED"/>
    <property type="match status" value="1"/>
</dbReference>
<feature type="compositionally biased region" description="Basic and acidic residues" evidence="5">
    <location>
        <begin position="166"/>
        <end position="177"/>
    </location>
</feature>
<evidence type="ECO:0000313" key="7">
    <source>
        <dbReference type="EMBL" id="KAK3938704.1"/>
    </source>
</evidence>
<evidence type="ECO:0000256" key="4">
    <source>
        <dbReference type="PROSITE-ProRule" id="PRU00236"/>
    </source>
</evidence>
<feature type="region of interest" description="Disordered" evidence="5">
    <location>
        <begin position="427"/>
        <end position="532"/>
    </location>
</feature>
<evidence type="ECO:0000256" key="5">
    <source>
        <dbReference type="SAM" id="MobiDB-lite"/>
    </source>
</evidence>
<dbReference type="Gene3D" id="3.40.50.1220">
    <property type="entry name" value="TPP-binding domain"/>
    <property type="match status" value="2"/>
</dbReference>
<feature type="compositionally biased region" description="Low complexity" evidence="5">
    <location>
        <begin position="443"/>
        <end position="455"/>
    </location>
</feature>